<feature type="transmembrane region" description="Helical" evidence="1">
    <location>
        <begin position="141"/>
        <end position="160"/>
    </location>
</feature>
<organism evidence="2 3">
    <name type="scientific">Dermatophagoides farinae</name>
    <name type="common">American house dust mite</name>
    <dbReference type="NCBI Taxonomy" id="6954"/>
    <lineage>
        <taxon>Eukaryota</taxon>
        <taxon>Metazoa</taxon>
        <taxon>Ecdysozoa</taxon>
        <taxon>Arthropoda</taxon>
        <taxon>Chelicerata</taxon>
        <taxon>Arachnida</taxon>
        <taxon>Acari</taxon>
        <taxon>Acariformes</taxon>
        <taxon>Sarcoptiformes</taxon>
        <taxon>Astigmata</taxon>
        <taxon>Psoroptidia</taxon>
        <taxon>Analgoidea</taxon>
        <taxon>Pyroglyphidae</taxon>
        <taxon>Dermatophagoidinae</taxon>
        <taxon>Dermatophagoides</taxon>
    </lineage>
</organism>
<proteinExistence type="predicted"/>
<gene>
    <name evidence="2" type="ORF">DERF_004914</name>
</gene>
<sequence>MNSFLLFINSNILLILLFVFMFNVNIEAIITNLSQQQLSKLEKCSNETYVCVKDSMDEQEIYCCCNQKWSNCRQTLSCEDASSLSSLSSSSSTSPSRHQDDCRFLSTYERYFKRPKNKNCTSLPDLQCNGSQQLMMGNGNLMQSLLFTMIITIIIGYHHHHYY</sequence>
<reference evidence="2" key="1">
    <citation type="submission" date="2013-05" db="EMBL/GenBank/DDBJ databases">
        <authorList>
            <person name="Yim A.K.Y."/>
            <person name="Chan T.F."/>
            <person name="Ji K.M."/>
            <person name="Liu X.Y."/>
            <person name="Zhou J.W."/>
            <person name="Li R.Q."/>
            <person name="Yang K.Y."/>
            <person name="Li J."/>
            <person name="Li M."/>
            <person name="Law P.T.W."/>
            <person name="Wu Y.L."/>
            <person name="Cai Z.L."/>
            <person name="Qin H."/>
            <person name="Bao Y."/>
            <person name="Leung R.K.K."/>
            <person name="Ng P.K.S."/>
            <person name="Zou J."/>
            <person name="Zhong X.J."/>
            <person name="Ran P.X."/>
            <person name="Zhong N.S."/>
            <person name="Liu Z.G."/>
            <person name="Tsui S.K.W."/>
        </authorList>
    </citation>
    <scope>NUCLEOTIDE SEQUENCE</scope>
    <source>
        <strain evidence="2">Derf</strain>
        <tissue evidence="2">Whole organism</tissue>
    </source>
</reference>
<feature type="transmembrane region" description="Helical" evidence="1">
    <location>
        <begin position="12"/>
        <end position="33"/>
    </location>
</feature>
<reference evidence="2" key="2">
    <citation type="journal article" date="2022" name="Res Sq">
        <title>Comparative Genomics Reveals Insights into the Divergent Evolution of Astigmatic Mites and Household Pest Adaptations.</title>
        <authorList>
            <person name="Xiong Q."/>
            <person name="Wan A.T.-Y."/>
            <person name="Liu X.-Y."/>
            <person name="Fung C.S.-H."/>
            <person name="Xiao X."/>
            <person name="Malainual N."/>
            <person name="Hou J."/>
            <person name="Wang L."/>
            <person name="Wang M."/>
            <person name="Yang K."/>
            <person name="Cui Y."/>
            <person name="Leung E."/>
            <person name="Nong W."/>
            <person name="Shin S.-K."/>
            <person name="Au S."/>
            <person name="Jeong K.Y."/>
            <person name="Chew F.T."/>
            <person name="Hui J."/>
            <person name="Leung T.F."/>
            <person name="Tungtrongchitr A."/>
            <person name="Zhong N."/>
            <person name="Liu Z."/>
            <person name="Tsui S."/>
        </authorList>
    </citation>
    <scope>NUCLEOTIDE SEQUENCE</scope>
    <source>
        <strain evidence="2">Derf</strain>
        <tissue evidence="2">Whole organism</tissue>
    </source>
</reference>
<keyword evidence="1" id="KW-0472">Membrane</keyword>
<accession>A0A922I4N5</accession>
<comment type="caution">
    <text evidence="2">The sequence shown here is derived from an EMBL/GenBank/DDBJ whole genome shotgun (WGS) entry which is preliminary data.</text>
</comment>
<keyword evidence="3" id="KW-1185">Reference proteome</keyword>
<evidence type="ECO:0008006" key="4">
    <source>
        <dbReference type="Google" id="ProtNLM"/>
    </source>
</evidence>
<name>A0A922I4N5_DERFA</name>
<evidence type="ECO:0000313" key="2">
    <source>
        <dbReference type="EMBL" id="KAH9521240.1"/>
    </source>
</evidence>
<dbReference type="EMBL" id="ASGP02000002">
    <property type="protein sequence ID" value="KAH9521240.1"/>
    <property type="molecule type" value="Genomic_DNA"/>
</dbReference>
<evidence type="ECO:0000256" key="1">
    <source>
        <dbReference type="SAM" id="Phobius"/>
    </source>
</evidence>
<dbReference type="AlphaFoldDB" id="A0A922I4N5"/>
<keyword evidence="1" id="KW-0812">Transmembrane</keyword>
<keyword evidence="1" id="KW-1133">Transmembrane helix</keyword>
<protein>
    <recommendedName>
        <fullName evidence="4">Transmembrane protein</fullName>
    </recommendedName>
</protein>
<dbReference type="Proteomes" id="UP000790347">
    <property type="component" value="Unassembled WGS sequence"/>
</dbReference>
<evidence type="ECO:0000313" key="3">
    <source>
        <dbReference type="Proteomes" id="UP000790347"/>
    </source>
</evidence>